<evidence type="ECO:0000256" key="1">
    <source>
        <dbReference type="ARBA" id="ARBA00004651"/>
    </source>
</evidence>
<evidence type="ECO:0000256" key="6">
    <source>
        <dbReference type="ARBA" id="ARBA00022692"/>
    </source>
</evidence>
<feature type="transmembrane region" description="Helical" evidence="10">
    <location>
        <begin position="144"/>
        <end position="166"/>
    </location>
</feature>
<feature type="transmembrane region" description="Helical" evidence="10">
    <location>
        <begin position="276"/>
        <end position="295"/>
    </location>
</feature>
<sequence length="661" mass="72818">MAQKKDGLVKGINWLGNELQVIIGMEVPKVFDAFNRYLETVADSANQSNLPVDLFNPDNVVKKEDLSFATKTLNTLKGFMLPMIPAVIGMGIIVSLQAILVLAKVIPSISQMTILNRGGNILLLNSFLQQKAAWLAGGGNEVTFIIGLIFYIGGTGAMQFLGVLILINGFKYLKLNPVFGAVLGLMVCAPTLIVQGWSVPLVDAWGGWMKIKIGPVMGSIFVLIPTVFLFKYVKIVVDKIVPNLLNNLFAGAIALFITTILVFVALGPVIGIFENILGRAVSLLTDIPYGLGVMFYAFAWQFLVITGAHVALVVLVMAPWLINSTAGFSVSIPIMMGSQIAAFGQMGAGLGVAFRTKDKMMRKTSIDAAIPCLFGVTEPMIFGVTLIKIKALVFGCVGAAIGGLVFGLLGSPYFRQGGLGILAVMNTITGTQSEHNGGTIDIVYTLLCFGIATLAAFLITAFFFEQDWKVKTKQSMRRLTNLTLKYIGLNGVDNTEQETLKNELSQIEHLQSDKIHIKNQEEYLKQNMKYDNLIAKMDKIEIKLIGLKEKNKNPQAIEKLTKHLELIKNKIVEVQKSMQLKYEQILPINNQTIALINQIFATKQHHETLMNTKNNYINLVNKIYKGENQQEMLEEVRLGVMIKEERKQLKANAQQLKLATK</sequence>
<keyword evidence="9" id="KW-0175">Coiled coil</keyword>
<dbReference type="AlphaFoldDB" id="A0A2S5RDC1"/>
<keyword evidence="13" id="KW-1185">Reference proteome</keyword>
<keyword evidence="4" id="KW-0762">Sugar transport</keyword>
<keyword evidence="2" id="KW-0813">Transport</keyword>
<evidence type="ECO:0000259" key="11">
    <source>
        <dbReference type="PROSITE" id="PS51103"/>
    </source>
</evidence>
<feature type="transmembrane region" description="Helical" evidence="10">
    <location>
        <begin position="211"/>
        <end position="233"/>
    </location>
</feature>
<dbReference type="InterPro" id="IPR003352">
    <property type="entry name" value="PTS_EIIC"/>
</dbReference>
<reference evidence="12 13" key="1">
    <citation type="submission" date="2017-11" db="EMBL/GenBank/DDBJ databases">
        <title>Genome sequence of Entomoplasma lucivorax PIPN-2 (ATCC 49196).</title>
        <authorList>
            <person name="Lo W.-S."/>
            <person name="Gasparich G.E."/>
            <person name="Kuo C.-H."/>
        </authorList>
    </citation>
    <scope>NUCLEOTIDE SEQUENCE [LARGE SCALE GENOMIC DNA]</scope>
    <source>
        <strain evidence="12 13">PIPN-2</strain>
    </source>
</reference>
<accession>A0A2S5RDC1</accession>
<evidence type="ECO:0000313" key="12">
    <source>
        <dbReference type="EMBL" id="PPE05115.1"/>
    </source>
</evidence>
<protein>
    <submittedName>
        <fullName evidence="12">PTS system, beta-glucoside-specific IIABC component</fullName>
    </submittedName>
</protein>
<keyword evidence="3" id="KW-1003">Cell membrane</keyword>
<dbReference type="PANTHER" id="PTHR30175">
    <property type="entry name" value="PHOSPHOTRANSFERASE SYSTEM TRANSPORT PROTEIN"/>
    <property type="match status" value="1"/>
</dbReference>
<feature type="coiled-coil region" evidence="9">
    <location>
        <begin position="530"/>
        <end position="577"/>
    </location>
</feature>
<dbReference type="InterPro" id="IPR013013">
    <property type="entry name" value="PTS_EIIC_1"/>
</dbReference>
<dbReference type="GO" id="GO:0005886">
    <property type="term" value="C:plasma membrane"/>
    <property type="evidence" value="ECO:0007669"/>
    <property type="project" value="UniProtKB-SubCell"/>
</dbReference>
<evidence type="ECO:0000256" key="7">
    <source>
        <dbReference type="ARBA" id="ARBA00022989"/>
    </source>
</evidence>
<dbReference type="Proteomes" id="UP000237865">
    <property type="component" value="Unassembled WGS sequence"/>
</dbReference>
<dbReference type="EMBL" id="PHNE01000004">
    <property type="protein sequence ID" value="PPE05115.1"/>
    <property type="molecule type" value="Genomic_DNA"/>
</dbReference>
<dbReference type="RefSeq" id="WP_028126734.1">
    <property type="nucleotide sequence ID" value="NZ_PHNE01000004.1"/>
</dbReference>
<feature type="transmembrane region" description="Helical" evidence="10">
    <location>
        <begin position="389"/>
        <end position="409"/>
    </location>
</feature>
<evidence type="ECO:0000256" key="5">
    <source>
        <dbReference type="ARBA" id="ARBA00022683"/>
    </source>
</evidence>
<dbReference type="InterPro" id="IPR050558">
    <property type="entry name" value="PTS_Sugar-Specific_Components"/>
</dbReference>
<feature type="transmembrane region" description="Helical" evidence="10">
    <location>
        <begin position="79"/>
        <end position="103"/>
    </location>
</feature>
<keyword evidence="6 10" id="KW-0812">Transmembrane</keyword>
<comment type="caution">
    <text evidence="12">The sequence shown here is derived from an EMBL/GenBank/DDBJ whole genome shotgun (WGS) entry which is preliminary data.</text>
</comment>
<evidence type="ECO:0000256" key="4">
    <source>
        <dbReference type="ARBA" id="ARBA00022597"/>
    </source>
</evidence>
<gene>
    <name evidence="12" type="ORF">ELUCI_v1c06510</name>
</gene>
<evidence type="ECO:0000256" key="9">
    <source>
        <dbReference type="SAM" id="Coils"/>
    </source>
</evidence>
<evidence type="ECO:0000256" key="3">
    <source>
        <dbReference type="ARBA" id="ARBA00022475"/>
    </source>
</evidence>
<evidence type="ECO:0000256" key="10">
    <source>
        <dbReference type="SAM" id="Phobius"/>
    </source>
</evidence>
<dbReference type="GO" id="GO:0090563">
    <property type="term" value="F:protein-phosphocysteine-sugar phosphotransferase activity"/>
    <property type="evidence" value="ECO:0007669"/>
    <property type="project" value="TreeGrafter"/>
</dbReference>
<dbReference type="PROSITE" id="PS51103">
    <property type="entry name" value="PTS_EIIC_TYPE_1"/>
    <property type="match status" value="1"/>
</dbReference>
<keyword evidence="5" id="KW-0598">Phosphotransferase system</keyword>
<dbReference type="GO" id="GO:0009401">
    <property type="term" value="P:phosphoenolpyruvate-dependent sugar phosphotransferase system"/>
    <property type="evidence" value="ECO:0007669"/>
    <property type="project" value="UniProtKB-KW"/>
</dbReference>
<organism evidence="12 13">
    <name type="scientific">Williamsoniiplasma lucivorax</name>
    <dbReference type="NCBI Taxonomy" id="209274"/>
    <lineage>
        <taxon>Bacteria</taxon>
        <taxon>Bacillati</taxon>
        <taxon>Mycoplasmatota</taxon>
        <taxon>Mollicutes</taxon>
        <taxon>Entomoplasmatales</taxon>
        <taxon>Williamsoniiplasma</taxon>
    </lineage>
</organism>
<feature type="transmembrane region" description="Helical" evidence="10">
    <location>
        <begin position="245"/>
        <end position="270"/>
    </location>
</feature>
<feature type="transmembrane region" description="Helical" evidence="10">
    <location>
        <begin position="178"/>
        <end position="199"/>
    </location>
</feature>
<dbReference type="STRING" id="1399797.GCA_000518285_01245"/>
<comment type="subcellular location">
    <subcellularLocation>
        <location evidence="1">Cell membrane</location>
        <topology evidence="1">Multi-pass membrane protein</topology>
    </subcellularLocation>
</comment>
<feature type="transmembrane region" description="Helical" evidence="10">
    <location>
        <begin position="334"/>
        <end position="354"/>
    </location>
</feature>
<dbReference type="GO" id="GO:0008982">
    <property type="term" value="F:protein-N(PI)-phosphohistidine-sugar phosphotransferase activity"/>
    <property type="evidence" value="ECO:0007669"/>
    <property type="project" value="InterPro"/>
</dbReference>
<proteinExistence type="predicted"/>
<evidence type="ECO:0000256" key="8">
    <source>
        <dbReference type="ARBA" id="ARBA00023136"/>
    </source>
</evidence>
<evidence type="ECO:0000256" key="2">
    <source>
        <dbReference type="ARBA" id="ARBA00022448"/>
    </source>
</evidence>
<keyword evidence="8 10" id="KW-0472">Membrane</keyword>
<dbReference type="Pfam" id="PF02378">
    <property type="entry name" value="PTS_EIIC"/>
    <property type="match status" value="1"/>
</dbReference>
<feature type="transmembrane region" description="Helical" evidence="10">
    <location>
        <begin position="302"/>
        <end position="322"/>
    </location>
</feature>
<dbReference type="PANTHER" id="PTHR30175:SF1">
    <property type="entry name" value="PTS SYSTEM ARBUTIN-, CELLOBIOSE-, AND SALICIN-SPECIFIC EIIBC COMPONENT-RELATED"/>
    <property type="match status" value="1"/>
</dbReference>
<keyword evidence="7 10" id="KW-1133">Transmembrane helix</keyword>
<evidence type="ECO:0000313" key="13">
    <source>
        <dbReference type="Proteomes" id="UP000237865"/>
    </source>
</evidence>
<name>A0A2S5RDC1_9MOLU</name>
<feature type="transmembrane region" description="Helical" evidence="10">
    <location>
        <begin position="442"/>
        <end position="464"/>
    </location>
</feature>
<feature type="domain" description="PTS EIIC type-1" evidence="11">
    <location>
        <begin position="109"/>
        <end position="477"/>
    </location>
</feature>